<name>A0ABT1HUP7_STRSD</name>
<reference evidence="3 4" key="1">
    <citation type="submission" date="2022-06" db="EMBL/GenBank/DDBJ databases">
        <title>Genomic Encyclopedia of Archaeal and Bacterial Type Strains, Phase II (KMG-II): from individual species to whole genera.</title>
        <authorList>
            <person name="Goeker M."/>
        </authorList>
    </citation>
    <scope>NUCLEOTIDE SEQUENCE [LARGE SCALE GENOMIC DNA]</scope>
    <source>
        <strain evidence="3 4">DSM 40477</strain>
    </source>
</reference>
<organism evidence="3 4">
    <name type="scientific">Streptoalloteichus tenebrarius (strain ATCC 17920 / DSM 40477 / JCM 4838 / CBS 697.72 / NBRC 16177 / NCIMB 11028 / NRRL B-12390 / A12253. 1 / ISP 5477)</name>
    <name type="common">Streptomyces tenebrarius</name>
    <dbReference type="NCBI Taxonomy" id="1933"/>
    <lineage>
        <taxon>Bacteria</taxon>
        <taxon>Bacillati</taxon>
        <taxon>Actinomycetota</taxon>
        <taxon>Actinomycetes</taxon>
        <taxon>Pseudonocardiales</taxon>
        <taxon>Pseudonocardiaceae</taxon>
        <taxon>Streptoalloteichus</taxon>
    </lineage>
</organism>
<evidence type="ECO:0000259" key="2">
    <source>
        <dbReference type="PROSITE" id="PS50994"/>
    </source>
</evidence>
<dbReference type="SUPFAM" id="SSF53098">
    <property type="entry name" value="Ribonuclease H-like"/>
    <property type="match status" value="1"/>
</dbReference>
<dbReference type="InterPro" id="IPR012337">
    <property type="entry name" value="RNaseH-like_sf"/>
</dbReference>
<sequence>MTWFNTHGIVIERVLIDNAWPYAHDIWRDTCDHLGIPRRFTGPWHPETNGEGERFHRALLDEWAYARPTAPRPNDEPSYHGGCTPTVTTAATPHSQANRPASRVPHLSGQYT</sequence>
<feature type="region of interest" description="Disordered" evidence="1">
    <location>
        <begin position="70"/>
        <end position="112"/>
    </location>
</feature>
<proteinExistence type="predicted"/>
<comment type="caution">
    <text evidence="3">The sequence shown here is derived from an EMBL/GenBank/DDBJ whole genome shotgun (WGS) entry which is preliminary data.</text>
</comment>
<dbReference type="Gene3D" id="3.30.420.10">
    <property type="entry name" value="Ribonuclease H-like superfamily/Ribonuclease H"/>
    <property type="match status" value="1"/>
</dbReference>
<feature type="domain" description="Integrase catalytic" evidence="2">
    <location>
        <begin position="1"/>
        <end position="59"/>
    </location>
</feature>
<dbReference type="Proteomes" id="UP001205311">
    <property type="component" value="Unassembled WGS sequence"/>
</dbReference>
<evidence type="ECO:0000313" key="4">
    <source>
        <dbReference type="Proteomes" id="UP001205311"/>
    </source>
</evidence>
<dbReference type="InterPro" id="IPR001584">
    <property type="entry name" value="Integrase_cat-core"/>
</dbReference>
<dbReference type="EMBL" id="JAMTCP010000015">
    <property type="protein sequence ID" value="MCP2259246.1"/>
    <property type="molecule type" value="Genomic_DNA"/>
</dbReference>
<accession>A0ABT1HUP7</accession>
<dbReference type="PROSITE" id="PS50994">
    <property type="entry name" value="INTEGRASE"/>
    <property type="match status" value="1"/>
</dbReference>
<evidence type="ECO:0000256" key="1">
    <source>
        <dbReference type="SAM" id="MobiDB-lite"/>
    </source>
</evidence>
<dbReference type="InterPro" id="IPR036397">
    <property type="entry name" value="RNaseH_sf"/>
</dbReference>
<evidence type="ECO:0000313" key="3">
    <source>
        <dbReference type="EMBL" id="MCP2259246.1"/>
    </source>
</evidence>
<protein>
    <submittedName>
        <fullName evidence="3">Integrase core domain-containing protein</fullName>
    </submittedName>
</protein>
<feature type="compositionally biased region" description="Polar residues" evidence="1">
    <location>
        <begin position="85"/>
        <end position="99"/>
    </location>
</feature>
<gene>
    <name evidence="3" type="ORF">LX15_002947</name>
</gene>
<keyword evidence="4" id="KW-1185">Reference proteome</keyword>